<proteinExistence type="predicted"/>
<feature type="compositionally biased region" description="Polar residues" evidence="3">
    <location>
        <begin position="400"/>
        <end position="412"/>
    </location>
</feature>
<feature type="transmembrane region" description="Helical" evidence="4">
    <location>
        <begin position="471"/>
        <end position="493"/>
    </location>
</feature>
<dbReference type="GO" id="GO:0004672">
    <property type="term" value="F:protein kinase activity"/>
    <property type="evidence" value="ECO:0007669"/>
    <property type="project" value="InterPro"/>
</dbReference>
<keyword evidence="6" id="KW-0808">Transferase</keyword>
<dbReference type="InterPro" id="IPR011009">
    <property type="entry name" value="Kinase-like_dom_sf"/>
</dbReference>
<dbReference type="Gene3D" id="2.120.10.80">
    <property type="entry name" value="Kelch-type beta propeller"/>
    <property type="match status" value="3"/>
</dbReference>
<evidence type="ECO:0000256" key="2">
    <source>
        <dbReference type="ARBA" id="ARBA00022737"/>
    </source>
</evidence>
<dbReference type="SMART" id="SM00612">
    <property type="entry name" value="Kelch"/>
    <property type="match status" value="10"/>
</dbReference>
<feature type="compositionally biased region" description="Low complexity" evidence="3">
    <location>
        <begin position="12"/>
        <end position="21"/>
    </location>
</feature>
<name>U5WS73_MYCKA</name>
<dbReference type="Pfam" id="PF00069">
    <property type="entry name" value="Pkinase"/>
    <property type="match status" value="1"/>
</dbReference>
<evidence type="ECO:0000256" key="4">
    <source>
        <dbReference type="SAM" id="Phobius"/>
    </source>
</evidence>
<dbReference type="eggNOG" id="COG0515">
    <property type="taxonomic scope" value="Bacteria"/>
</dbReference>
<keyword evidence="4" id="KW-1133">Transmembrane helix</keyword>
<accession>U5WS73</accession>
<gene>
    <name evidence="6" type="ORF">MKAN_12095</name>
</gene>
<keyword evidence="4" id="KW-0472">Membrane</keyword>
<dbReference type="SUPFAM" id="SSF56112">
    <property type="entry name" value="Protein kinase-like (PK-like)"/>
    <property type="match status" value="1"/>
</dbReference>
<feature type="region of interest" description="Disordered" evidence="3">
    <location>
        <begin position="1"/>
        <end position="21"/>
    </location>
</feature>
<dbReference type="Pfam" id="PF01344">
    <property type="entry name" value="Kelch_1"/>
    <property type="match status" value="1"/>
</dbReference>
<dbReference type="Gene3D" id="3.30.200.20">
    <property type="entry name" value="Phosphorylase Kinase, domain 1"/>
    <property type="match status" value="1"/>
</dbReference>
<evidence type="ECO:0000256" key="1">
    <source>
        <dbReference type="ARBA" id="ARBA00022441"/>
    </source>
</evidence>
<dbReference type="SMART" id="SM00220">
    <property type="entry name" value="S_TKc"/>
    <property type="match status" value="1"/>
</dbReference>
<dbReference type="KEGG" id="mkn:MKAN_12095"/>
<dbReference type="eggNOG" id="COG3055">
    <property type="taxonomic scope" value="Bacteria"/>
</dbReference>
<dbReference type="InterPro" id="IPR000719">
    <property type="entry name" value="Prot_kinase_dom"/>
</dbReference>
<sequence>MEVERQDMAEDPGAAGSAPAQSGIAAELAGAGFEDARQVARGGAGVVYRCRETALGRNVAVKVLPSHFDDDSRERFLREGYAMGGLSGHPNIVNILRVGITESDRPYIVMPYYAADSLAVRLRREGPIPWPEALEIGVKLCGALETAHRAGTLHRDIKPANVLVNDYGEPQLTDFGIAHIEGGFETAVGFFSGTIDYTAPEVMTGNPATVVADVYSLGATLYALIAGSAAHERKKGEDLVAQYLRISSTGVPDLRPDGIPDAVCSAIEKAMSIDPAERPASAAELGRELQAAQRRNGLKPASMAITNMRARSTDTSTDVPETPPVSPAILSPEAQVPLRTSSTVPLKAPQPAAKAGAAAAIQPPGAAGQGPSSLLPSQSDDHQRSPRTDTAFRAGHLGDTQAQLRAPSSTAESPRRPAEWTGATPPIEPPNGPGQESAAGPAAPDRPAVWKPPRGRVASWFAEPDKKRNRILLTAAAAIAVVLLVAGGVFLVASRDNGAHQTASSQPSTQAPVHWKPITNARVARDAAATTQVDGTIWIFGGVRADGTVTGLHEGYDPVIDSWKGGDDLPVPVQHAMAVTWQGNPIVLGGWRTEGSKKVATDQVWRVVNSRWVELPHLLQPRAAAAAAAVGDRIVVTGGVDANGALLNTTEVFDGNSWTLGAPIPTPRQMLAAASDGKLVYAVGGNDARSDLATVEAYDPAAKTWTPLPELAQPRSDLGAAITDGRLVAAGGMSAGQVLRSVAVFDLMTRTWAGLPDMETARHGMAVDTVEKSVYAIGGSTGAGDDQATSSAEMLKLPARKIQPAAQWRTLPDAPTARLMMAWTVLDNKIWIMGGVREGVGLTTVESYDPHAGAWQPGPPLPIRLHHATAATYRGEVVVLGGASENLADASNKVFALRGNSWVELPSLSHARAAAAAAVVGDKLVVVGGQNAKQLVAQTEVFDGSSWHDAPDLPTPREHLAAVSDGTYVYAIGGRFLSADKNSAAFERFDPQSGKWTKLVGMPTPRGSYGATFIDGRIVVVGGEEPTRVLGVVEMYDIADGKWSTLPALSTPRHAEVVATVGNTVYCIGGADRPTHEGPIASVEALDFM</sequence>
<dbReference type="CDD" id="cd14014">
    <property type="entry name" value="STKc_PknB_like"/>
    <property type="match status" value="1"/>
</dbReference>
<evidence type="ECO:0000259" key="5">
    <source>
        <dbReference type="PROSITE" id="PS50011"/>
    </source>
</evidence>
<feature type="region of interest" description="Disordered" evidence="3">
    <location>
        <begin position="308"/>
        <end position="452"/>
    </location>
</feature>
<keyword evidence="4" id="KW-0812">Transmembrane</keyword>
<dbReference type="AlphaFoldDB" id="U5WS73"/>
<organism evidence="6 7">
    <name type="scientific">Mycobacterium kansasii ATCC 12478</name>
    <dbReference type="NCBI Taxonomy" id="557599"/>
    <lineage>
        <taxon>Bacteria</taxon>
        <taxon>Bacillati</taxon>
        <taxon>Actinomycetota</taxon>
        <taxon>Actinomycetes</taxon>
        <taxon>Mycobacteriales</taxon>
        <taxon>Mycobacteriaceae</taxon>
        <taxon>Mycobacterium</taxon>
    </lineage>
</organism>
<dbReference type="InterPro" id="IPR015915">
    <property type="entry name" value="Kelch-typ_b-propeller"/>
</dbReference>
<evidence type="ECO:0000256" key="3">
    <source>
        <dbReference type="SAM" id="MobiDB-lite"/>
    </source>
</evidence>
<dbReference type="PANTHER" id="PTHR46260:SF3">
    <property type="entry name" value="RING-TYPE DOMAIN-CONTAINING PROTEIN"/>
    <property type="match status" value="1"/>
</dbReference>
<evidence type="ECO:0000313" key="7">
    <source>
        <dbReference type="Proteomes" id="UP000017786"/>
    </source>
</evidence>
<dbReference type="Pfam" id="PF24681">
    <property type="entry name" value="Kelch_KLHDC2_KLHL20_DRC7"/>
    <property type="match status" value="2"/>
</dbReference>
<feature type="compositionally biased region" description="Polar residues" evidence="3">
    <location>
        <begin position="309"/>
        <end position="319"/>
    </location>
</feature>
<dbReference type="InterPro" id="IPR006652">
    <property type="entry name" value="Kelch_1"/>
</dbReference>
<evidence type="ECO:0000313" key="6">
    <source>
        <dbReference type="EMBL" id="AGZ50920.1"/>
    </source>
</evidence>
<keyword evidence="6" id="KW-0418">Kinase</keyword>
<keyword evidence="2" id="KW-0677">Repeat</keyword>
<dbReference type="GO" id="GO:0005524">
    <property type="term" value="F:ATP binding"/>
    <property type="evidence" value="ECO:0007669"/>
    <property type="project" value="InterPro"/>
</dbReference>
<dbReference type="PANTHER" id="PTHR46260">
    <property type="entry name" value="RING-TYPE DOMAIN-CONTAINING PROTEIN"/>
    <property type="match status" value="1"/>
</dbReference>
<dbReference type="SUPFAM" id="SSF117281">
    <property type="entry name" value="Kelch motif"/>
    <property type="match status" value="3"/>
</dbReference>
<reference evidence="6 7" key="1">
    <citation type="submission" date="2013-10" db="EMBL/GenBank/DDBJ databases">
        <title>Genome sequence of Mycobacterium kansasii.</title>
        <authorList>
            <consortium name="McGill University Mycobacterium genome consortium"/>
            <person name="Veyrier F.J."/>
            <person name="Behr M.A."/>
        </authorList>
    </citation>
    <scope>NUCLEOTIDE SEQUENCE [LARGE SCALE GENOMIC DNA]</scope>
    <source>
        <strain evidence="6 7">ATCC 12478</strain>
    </source>
</reference>
<dbReference type="Gene3D" id="1.10.510.10">
    <property type="entry name" value="Transferase(Phosphotransferase) domain 1"/>
    <property type="match status" value="1"/>
</dbReference>
<dbReference type="InterPro" id="IPR051746">
    <property type="entry name" value="Kelch_domain_containing_8"/>
</dbReference>
<feature type="domain" description="Protein kinase" evidence="5">
    <location>
        <begin position="33"/>
        <end position="290"/>
    </location>
</feature>
<keyword evidence="1" id="KW-0880">Kelch repeat</keyword>
<dbReference type="Proteomes" id="UP000017786">
    <property type="component" value="Chromosome"/>
</dbReference>
<protein>
    <submittedName>
        <fullName evidence="6">Protein kinase</fullName>
    </submittedName>
</protein>
<dbReference type="EMBL" id="CP006835">
    <property type="protein sequence ID" value="AGZ50920.1"/>
    <property type="molecule type" value="Genomic_DNA"/>
</dbReference>
<dbReference type="PROSITE" id="PS50011">
    <property type="entry name" value="PROTEIN_KINASE_DOM"/>
    <property type="match status" value="1"/>
</dbReference>
<feature type="compositionally biased region" description="Low complexity" evidence="3">
    <location>
        <begin position="349"/>
        <end position="371"/>
    </location>
</feature>
<dbReference type="HOGENOM" id="CLU_296626_0_0_11"/>